<evidence type="ECO:0000313" key="2">
    <source>
        <dbReference type="WBParaSite" id="ES5_v2.g30851.t1"/>
    </source>
</evidence>
<organism evidence="1 2">
    <name type="scientific">Panagrolaimus sp. ES5</name>
    <dbReference type="NCBI Taxonomy" id="591445"/>
    <lineage>
        <taxon>Eukaryota</taxon>
        <taxon>Metazoa</taxon>
        <taxon>Ecdysozoa</taxon>
        <taxon>Nematoda</taxon>
        <taxon>Chromadorea</taxon>
        <taxon>Rhabditida</taxon>
        <taxon>Tylenchina</taxon>
        <taxon>Panagrolaimomorpha</taxon>
        <taxon>Panagrolaimoidea</taxon>
        <taxon>Panagrolaimidae</taxon>
        <taxon>Panagrolaimus</taxon>
    </lineage>
</organism>
<reference evidence="2" key="1">
    <citation type="submission" date="2022-11" db="UniProtKB">
        <authorList>
            <consortium name="WormBaseParasite"/>
        </authorList>
    </citation>
    <scope>IDENTIFICATION</scope>
</reference>
<evidence type="ECO:0000313" key="1">
    <source>
        <dbReference type="Proteomes" id="UP000887579"/>
    </source>
</evidence>
<dbReference type="Proteomes" id="UP000887579">
    <property type="component" value="Unplaced"/>
</dbReference>
<sequence length="112" mass="12211">VIAVASGKDMNSLYYAGMVGILDPPRTGCKESVEIVKSAGVAVKMITGDSIETACSIGQRLQIYSPNDSCLSGQQIDEMSDHELELIIKNVVVFYRASPRHKLKIVKVSFCF</sequence>
<accession>A0AC34GMA5</accession>
<proteinExistence type="predicted"/>
<protein>
    <submittedName>
        <fullName evidence="2">Uncharacterized protein</fullName>
    </submittedName>
</protein>
<name>A0AC34GMA5_9BILA</name>
<dbReference type="WBParaSite" id="ES5_v2.g30851.t1">
    <property type="protein sequence ID" value="ES5_v2.g30851.t1"/>
    <property type="gene ID" value="ES5_v2.g30851"/>
</dbReference>